<organism evidence="1 2">
    <name type="scientific">Guyanagaster necrorhizus</name>
    <dbReference type="NCBI Taxonomy" id="856835"/>
    <lineage>
        <taxon>Eukaryota</taxon>
        <taxon>Fungi</taxon>
        <taxon>Dikarya</taxon>
        <taxon>Basidiomycota</taxon>
        <taxon>Agaricomycotina</taxon>
        <taxon>Agaricomycetes</taxon>
        <taxon>Agaricomycetidae</taxon>
        <taxon>Agaricales</taxon>
        <taxon>Marasmiineae</taxon>
        <taxon>Physalacriaceae</taxon>
        <taxon>Guyanagaster</taxon>
    </lineage>
</organism>
<dbReference type="GeneID" id="66103958"/>
<dbReference type="EMBL" id="MU250572">
    <property type="protein sequence ID" value="KAG7440407.1"/>
    <property type="molecule type" value="Genomic_DNA"/>
</dbReference>
<dbReference type="InterPro" id="IPR045090">
    <property type="entry name" value="Pept_M3A_M3B"/>
</dbReference>
<evidence type="ECO:0000313" key="2">
    <source>
        <dbReference type="Proteomes" id="UP000812287"/>
    </source>
</evidence>
<dbReference type="Proteomes" id="UP000812287">
    <property type="component" value="Unassembled WGS sequence"/>
</dbReference>
<dbReference type="OrthoDB" id="534666at2759"/>
<accession>A0A9P8AN09</accession>
<comment type="caution">
    <text evidence="1">The sequence shown here is derived from an EMBL/GenBank/DDBJ whole genome shotgun (WGS) entry which is preliminary data.</text>
</comment>
<protein>
    <submittedName>
        <fullName evidence="1">Uncharacterized protein</fullName>
    </submittedName>
</protein>
<name>A0A9P8AN09_9AGAR</name>
<keyword evidence="2" id="KW-1185">Reference proteome</keyword>
<dbReference type="RefSeq" id="XP_043033907.1">
    <property type="nucleotide sequence ID" value="XM_043181662.1"/>
</dbReference>
<proteinExistence type="predicted"/>
<dbReference type="GO" id="GO:0005758">
    <property type="term" value="C:mitochondrial intermembrane space"/>
    <property type="evidence" value="ECO:0007669"/>
    <property type="project" value="TreeGrafter"/>
</dbReference>
<sequence length="129" mass="14905">MTTFFHKMGHVFQGLLSRTYFSRFHGTRSVLFPLTLCRNELSVVWRGISLRPLLRCWKNWCWEPKVLQKMSSHQEAGQPLLPELIDKLIKSRYVTSDSSSSSNSTSKYKRIKRMRTIVNSGTNSGSAFC</sequence>
<dbReference type="PANTHER" id="PTHR11804">
    <property type="entry name" value="PROTEASE M3 THIMET OLIGOPEPTIDASE-RELATED"/>
    <property type="match status" value="1"/>
</dbReference>
<evidence type="ECO:0000313" key="1">
    <source>
        <dbReference type="EMBL" id="KAG7440407.1"/>
    </source>
</evidence>
<dbReference type="AlphaFoldDB" id="A0A9P8AN09"/>
<dbReference type="PANTHER" id="PTHR11804:SF84">
    <property type="entry name" value="SACCHAROLYSIN"/>
    <property type="match status" value="1"/>
</dbReference>
<reference evidence="1" key="1">
    <citation type="submission" date="2020-11" db="EMBL/GenBank/DDBJ databases">
        <title>Adaptations for nitrogen fixation in a non-lichenized fungal sporocarp promotes dispersal by wood-feeding termites.</title>
        <authorList>
            <consortium name="DOE Joint Genome Institute"/>
            <person name="Koch R.A."/>
            <person name="Yoon G."/>
            <person name="Arayal U."/>
            <person name="Lail K."/>
            <person name="Amirebrahimi M."/>
            <person name="Labutti K."/>
            <person name="Lipzen A."/>
            <person name="Riley R."/>
            <person name="Barry K."/>
            <person name="Henrissat B."/>
            <person name="Grigoriev I.V."/>
            <person name="Herr J.R."/>
            <person name="Aime M.C."/>
        </authorList>
    </citation>
    <scope>NUCLEOTIDE SEQUENCE</scope>
    <source>
        <strain evidence="1">MCA 3950</strain>
    </source>
</reference>
<dbReference type="GO" id="GO:0006508">
    <property type="term" value="P:proteolysis"/>
    <property type="evidence" value="ECO:0007669"/>
    <property type="project" value="InterPro"/>
</dbReference>
<gene>
    <name evidence="1" type="ORF">BT62DRAFT_626401</name>
</gene>
<dbReference type="GO" id="GO:0006518">
    <property type="term" value="P:peptide metabolic process"/>
    <property type="evidence" value="ECO:0007669"/>
    <property type="project" value="TreeGrafter"/>
</dbReference>
<dbReference type="GO" id="GO:0004222">
    <property type="term" value="F:metalloendopeptidase activity"/>
    <property type="evidence" value="ECO:0007669"/>
    <property type="project" value="InterPro"/>
</dbReference>
<dbReference type="Gene3D" id="1.10.1370.40">
    <property type="match status" value="2"/>
</dbReference>